<accession>X1MVG1</accession>
<keyword evidence="1" id="KW-1133">Transmembrane helix</keyword>
<evidence type="ECO:0000256" key="1">
    <source>
        <dbReference type="SAM" id="Phobius"/>
    </source>
</evidence>
<gene>
    <name evidence="2" type="ORF">S06H3_37241</name>
</gene>
<reference evidence="2" key="1">
    <citation type="journal article" date="2014" name="Front. Microbiol.">
        <title>High frequency of phylogenetically diverse reductive dehalogenase-homologous genes in deep subseafloor sedimentary metagenomes.</title>
        <authorList>
            <person name="Kawai M."/>
            <person name="Futagami T."/>
            <person name="Toyoda A."/>
            <person name="Takaki Y."/>
            <person name="Nishi S."/>
            <person name="Hori S."/>
            <person name="Arai W."/>
            <person name="Tsubouchi T."/>
            <person name="Morono Y."/>
            <person name="Uchiyama I."/>
            <person name="Ito T."/>
            <person name="Fujiyama A."/>
            <person name="Inagaki F."/>
            <person name="Takami H."/>
        </authorList>
    </citation>
    <scope>NUCLEOTIDE SEQUENCE</scope>
    <source>
        <strain evidence="2">Expedition CK06-06</strain>
    </source>
</reference>
<dbReference type="AlphaFoldDB" id="X1MVG1"/>
<dbReference type="EMBL" id="BARV01022609">
    <property type="protein sequence ID" value="GAI21976.1"/>
    <property type="molecule type" value="Genomic_DNA"/>
</dbReference>
<feature type="transmembrane region" description="Helical" evidence="1">
    <location>
        <begin position="18"/>
        <end position="37"/>
    </location>
</feature>
<keyword evidence="1" id="KW-0472">Membrane</keyword>
<organism evidence="2">
    <name type="scientific">marine sediment metagenome</name>
    <dbReference type="NCBI Taxonomy" id="412755"/>
    <lineage>
        <taxon>unclassified sequences</taxon>
        <taxon>metagenomes</taxon>
        <taxon>ecological metagenomes</taxon>
    </lineage>
</organism>
<proteinExistence type="predicted"/>
<keyword evidence="1" id="KW-0812">Transmembrane</keyword>
<name>X1MVG1_9ZZZZ</name>
<feature type="non-terminal residue" evidence="2">
    <location>
        <position position="1"/>
    </location>
</feature>
<evidence type="ECO:0000313" key="2">
    <source>
        <dbReference type="EMBL" id="GAI21976.1"/>
    </source>
</evidence>
<protein>
    <submittedName>
        <fullName evidence="2">Uncharacterized protein</fullName>
    </submittedName>
</protein>
<comment type="caution">
    <text evidence="2">The sequence shown here is derived from an EMBL/GenBank/DDBJ whole genome shotgun (WGS) entry which is preliminary data.</text>
</comment>
<sequence length="45" mass="5303">LFSSFTAPFDARRKCPNIIVLVIFFIAPENSLFKLFYMKGYQKLK</sequence>